<dbReference type="AlphaFoldDB" id="A0A9P5Z2M0"/>
<feature type="compositionally biased region" description="Low complexity" evidence="1">
    <location>
        <begin position="139"/>
        <end position="155"/>
    </location>
</feature>
<evidence type="ECO:0000313" key="3">
    <source>
        <dbReference type="EMBL" id="KAF9480002.1"/>
    </source>
</evidence>
<sequence length="215" mass="23488">MAPRSKEPTRAQLSSKLAYQANVPAFLQKLQNKMNGIVDEDEEEDYDPEFEHVGGGRAPIPRRPAIPERPADDPGSADEEDDFADEKPQVVVLKEGKHLTEREAENIRRKEKGLPPLPEPKTGEESAESKEESSKEKASSSSKSASQGLSFSSSSNPTAFKGKKRKAVGQLDDLKAQIEDESKDSKGSKEKKSSKTSSKKAKKTSKTLLSFGDDA</sequence>
<feature type="compositionally biased region" description="Acidic residues" evidence="1">
    <location>
        <begin position="75"/>
        <end position="84"/>
    </location>
</feature>
<evidence type="ECO:0000256" key="1">
    <source>
        <dbReference type="SAM" id="MobiDB-lite"/>
    </source>
</evidence>
<gene>
    <name evidence="3" type="ORF">BDN70DRAFT_655293</name>
</gene>
<feature type="region of interest" description="Disordered" evidence="1">
    <location>
        <begin position="36"/>
        <end position="215"/>
    </location>
</feature>
<feature type="domain" description="DUF4604" evidence="2">
    <location>
        <begin position="16"/>
        <end position="214"/>
    </location>
</feature>
<dbReference type="EMBL" id="MU155202">
    <property type="protein sequence ID" value="KAF9480002.1"/>
    <property type="molecule type" value="Genomic_DNA"/>
</dbReference>
<feature type="compositionally biased region" description="Basic and acidic residues" evidence="1">
    <location>
        <begin position="172"/>
        <end position="193"/>
    </location>
</feature>
<reference evidence="3" key="1">
    <citation type="submission" date="2020-11" db="EMBL/GenBank/DDBJ databases">
        <authorList>
            <consortium name="DOE Joint Genome Institute"/>
            <person name="Ahrendt S."/>
            <person name="Riley R."/>
            <person name="Andreopoulos W."/>
            <person name="Labutti K."/>
            <person name="Pangilinan J."/>
            <person name="Ruiz-Duenas F.J."/>
            <person name="Barrasa J.M."/>
            <person name="Sanchez-Garcia M."/>
            <person name="Camarero S."/>
            <person name="Miyauchi S."/>
            <person name="Serrano A."/>
            <person name="Linde D."/>
            <person name="Babiker R."/>
            <person name="Drula E."/>
            <person name="Ayuso-Fernandez I."/>
            <person name="Pacheco R."/>
            <person name="Padilla G."/>
            <person name="Ferreira P."/>
            <person name="Barriuso J."/>
            <person name="Kellner H."/>
            <person name="Castanera R."/>
            <person name="Alfaro M."/>
            <person name="Ramirez L."/>
            <person name="Pisabarro A.G."/>
            <person name="Kuo A."/>
            <person name="Tritt A."/>
            <person name="Lipzen A."/>
            <person name="He G."/>
            <person name="Yan M."/>
            <person name="Ng V."/>
            <person name="Cullen D."/>
            <person name="Martin F."/>
            <person name="Rosso M.-N."/>
            <person name="Henrissat B."/>
            <person name="Hibbett D."/>
            <person name="Martinez A.T."/>
            <person name="Grigoriev I.V."/>
        </authorList>
    </citation>
    <scope>NUCLEOTIDE SEQUENCE</scope>
    <source>
        <strain evidence="3">CIRM-BRFM 674</strain>
    </source>
</reference>
<feature type="compositionally biased region" description="Basic and acidic residues" evidence="1">
    <location>
        <begin position="94"/>
        <end position="108"/>
    </location>
</feature>
<feature type="compositionally biased region" description="Basic and acidic residues" evidence="1">
    <location>
        <begin position="121"/>
        <end position="138"/>
    </location>
</feature>
<feature type="compositionally biased region" description="Basic residues" evidence="1">
    <location>
        <begin position="194"/>
        <end position="205"/>
    </location>
</feature>
<comment type="caution">
    <text evidence="3">The sequence shown here is derived from an EMBL/GenBank/DDBJ whole genome shotgun (WGS) entry which is preliminary data.</text>
</comment>
<proteinExistence type="predicted"/>
<dbReference type="Pfam" id="PF15377">
    <property type="entry name" value="DUF4604"/>
    <property type="match status" value="1"/>
</dbReference>
<evidence type="ECO:0000313" key="4">
    <source>
        <dbReference type="Proteomes" id="UP000807469"/>
    </source>
</evidence>
<accession>A0A9P5Z2M0</accession>
<dbReference type="Proteomes" id="UP000807469">
    <property type="component" value="Unassembled WGS sequence"/>
</dbReference>
<keyword evidence="4" id="KW-1185">Reference proteome</keyword>
<evidence type="ECO:0000259" key="2">
    <source>
        <dbReference type="Pfam" id="PF15377"/>
    </source>
</evidence>
<feature type="compositionally biased region" description="Acidic residues" evidence="1">
    <location>
        <begin position="38"/>
        <end position="48"/>
    </location>
</feature>
<dbReference type="InterPro" id="IPR027911">
    <property type="entry name" value="DUF4604"/>
</dbReference>
<name>A0A9P5Z2M0_9AGAR</name>
<dbReference type="OrthoDB" id="2553298at2759"/>
<protein>
    <recommendedName>
        <fullName evidence="2">DUF4604 domain-containing protein</fullName>
    </recommendedName>
</protein>
<organism evidence="3 4">
    <name type="scientific">Pholiota conissans</name>
    <dbReference type="NCBI Taxonomy" id="109636"/>
    <lineage>
        <taxon>Eukaryota</taxon>
        <taxon>Fungi</taxon>
        <taxon>Dikarya</taxon>
        <taxon>Basidiomycota</taxon>
        <taxon>Agaricomycotina</taxon>
        <taxon>Agaricomycetes</taxon>
        <taxon>Agaricomycetidae</taxon>
        <taxon>Agaricales</taxon>
        <taxon>Agaricineae</taxon>
        <taxon>Strophariaceae</taxon>
        <taxon>Pholiota</taxon>
    </lineage>
</organism>